<protein>
    <submittedName>
        <fullName evidence="3">LysM peptidoglycan-binding domain-containing protein</fullName>
    </submittedName>
</protein>
<feature type="domain" description="LysM" evidence="2">
    <location>
        <begin position="433"/>
        <end position="477"/>
    </location>
</feature>
<evidence type="ECO:0000259" key="2">
    <source>
        <dbReference type="PROSITE" id="PS51782"/>
    </source>
</evidence>
<accession>A0ABZ0IKJ4</accession>
<feature type="domain" description="LysM" evidence="2">
    <location>
        <begin position="351"/>
        <end position="394"/>
    </location>
</feature>
<dbReference type="SUPFAM" id="SSF54106">
    <property type="entry name" value="LysM domain"/>
    <property type="match status" value="2"/>
</dbReference>
<dbReference type="InterPro" id="IPR018392">
    <property type="entry name" value="LysM"/>
</dbReference>
<dbReference type="Pfam" id="PF01476">
    <property type="entry name" value="LysM"/>
    <property type="match status" value="2"/>
</dbReference>
<evidence type="ECO:0000313" key="4">
    <source>
        <dbReference type="Proteomes" id="UP001302349"/>
    </source>
</evidence>
<dbReference type="CDD" id="cd00118">
    <property type="entry name" value="LysM"/>
    <property type="match status" value="2"/>
</dbReference>
<dbReference type="InterPro" id="IPR036779">
    <property type="entry name" value="LysM_dom_sf"/>
</dbReference>
<dbReference type="Pfam" id="PF01464">
    <property type="entry name" value="SLT"/>
    <property type="match status" value="1"/>
</dbReference>
<organism evidence="3 4">
    <name type="scientific">Imperialibacter roseus</name>
    <dbReference type="NCBI Taxonomy" id="1324217"/>
    <lineage>
        <taxon>Bacteria</taxon>
        <taxon>Pseudomonadati</taxon>
        <taxon>Bacteroidota</taxon>
        <taxon>Cytophagia</taxon>
        <taxon>Cytophagales</taxon>
        <taxon>Flammeovirgaceae</taxon>
        <taxon>Imperialibacter</taxon>
    </lineage>
</organism>
<dbReference type="InterPro" id="IPR008258">
    <property type="entry name" value="Transglycosylase_SLT_dom_1"/>
</dbReference>
<gene>
    <name evidence="3" type="ORF">RT717_20880</name>
</gene>
<reference evidence="3 4" key="1">
    <citation type="journal article" date="2023" name="Microbiol. Resour. Announc.">
        <title>Complete Genome Sequence of Imperialibacter roseus strain P4T.</title>
        <authorList>
            <person name="Tizabi D.R."/>
            <person name="Bachvaroff T."/>
            <person name="Hill R.T."/>
        </authorList>
    </citation>
    <scope>NUCLEOTIDE SEQUENCE [LARGE SCALE GENOMIC DNA]</scope>
    <source>
        <strain evidence="3 4">P4T</strain>
    </source>
</reference>
<dbReference type="Gene3D" id="3.10.350.10">
    <property type="entry name" value="LysM domain"/>
    <property type="match status" value="2"/>
</dbReference>
<evidence type="ECO:0000256" key="1">
    <source>
        <dbReference type="ARBA" id="ARBA00007734"/>
    </source>
</evidence>
<proteinExistence type="inferred from homology"/>
<dbReference type="InterPro" id="IPR023346">
    <property type="entry name" value="Lysozyme-like_dom_sf"/>
</dbReference>
<keyword evidence="4" id="KW-1185">Reference proteome</keyword>
<name>A0ABZ0IKJ4_9BACT</name>
<evidence type="ECO:0000313" key="3">
    <source>
        <dbReference type="EMBL" id="WOK05533.1"/>
    </source>
</evidence>
<dbReference type="RefSeq" id="WP_317488293.1">
    <property type="nucleotide sequence ID" value="NZ_CP136051.1"/>
</dbReference>
<dbReference type="SUPFAM" id="SSF53955">
    <property type="entry name" value="Lysozyme-like"/>
    <property type="match status" value="1"/>
</dbReference>
<sequence length="478" mass="54941">MKKLLTIVCGLSVSLLGYARQGDVEFGVVEADTLSLDVVDTRTILPYDYSPDFTYEMVEERLAGLNSGVPIQLNERVFSFIDYFTVRNRDYIRSVQQRAEVYFPIFEKYLKEYDLPEELKYLSIVESGLRSNAISRVGAGGLWQFMPATGRFYKLHQDWYIDERMDPEKATEAACKYLKQLYGMFGDWDLALAAYNSGPGNVRKAIRRSGYKKTFWEVYRYLPRETRSYVPQFVAILYTMNFNEFHNLYPNEKEYMMAYDTVMIDQYLHIETFANLTGLCADDILKLNPHLIRGVIPETVSNYPLRIPSDKMEFVYENMDFLLDSAGKVGKEHLEKLAQNMPGSTYGRENVRYRVQSGDVLGTIAQRYHVRVSDLREWNRISGNMIRVGQTLNIWVLPNYQSKPNLYTPSSTIAKVPTQSTVISASVGADGSKYHMVQSGDTLWDISKKYGNVSIEKIKQLNNLSSSKIHVGQKLLIE</sequence>
<dbReference type="EMBL" id="CP136051">
    <property type="protein sequence ID" value="WOK05533.1"/>
    <property type="molecule type" value="Genomic_DNA"/>
</dbReference>
<dbReference type="PROSITE" id="PS51782">
    <property type="entry name" value="LYSM"/>
    <property type="match status" value="2"/>
</dbReference>
<dbReference type="Proteomes" id="UP001302349">
    <property type="component" value="Chromosome"/>
</dbReference>
<dbReference type="PANTHER" id="PTHR37423">
    <property type="entry name" value="SOLUBLE LYTIC MUREIN TRANSGLYCOSYLASE-RELATED"/>
    <property type="match status" value="1"/>
</dbReference>
<dbReference type="Gene3D" id="1.10.530.10">
    <property type="match status" value="1"/>
</dbReference>
<comment type="similarity">
    <text evidence="1">Belongs to the transglycosylase Slt family.</text>
</comment>
<dbReference type="SMART" id="SM00257">
    <property type="entry name" value="LysM"/>
    <property type="match status" value="2"/>
</dbReference>
<dbReference type="PANTHER" id="PTHR37423:SF2">
    <property type="entry name" value="MEMBRANE-BOUND LYTIC MUREIN TRANSGLYCOSYLASE C"/>
    <property type="match status" value="1"/>
</dbReference>
<dbReference type="CDD" id="cd16894">
    <property type="entry name" value="MltD-like"/>
    <property type="match status" value="1"/>
</dbReference>